<reference evidence="12" key="1">
    <citation type="submission" date="2016-09" db="EMBL/GenBank/DDBJ databases">
        <authorList>
            <person name="Jeantristanb JTB J.-T."/>
            <person name="Ricardo R."/>
        </authorList>
    </citation>
    <scope>NUCLEOTIDE SEQUENCE [LARGE SCALE GENOMIC DNA]</scope>
</reference>
<keyword evidence="8" id="KW-0695">RNA-directed DNA polymerase</keyword>
<dbReference type="SMART" id="SM00343">
    <property type="entry name" value="ZnF_C2HC"/>
    <property type="match status" value="1"/>
</dbReference>
<dbReference type="GO" id="GO:0016787">
    <property type="term" value="F:hydrolase activity"/>
    <property type="evidence" value="ECO:0007669"/>
    <property type="project" value="UniProtKB-KW"/>
</dbReference>
<evidence type="ECO:0000259" key="10">
    <source>
        <dbReference type="PROSITE" id="PS50158"/>
    </source>
</evidence>
<dbReference type="GO" id="GO:0003964">
    <property type="term" value="F:RNA-directed DNA polymerase activity"/>
    <property type="evidence" value="ECO:0007669"/>
    <property type="project" value="UniProtKB-KW"/>
</dbReference>
<dbReference type="InterPro" id="IPR041373">
    <property type="entry name" value="RT_RNaseH"/>
</dbReference>
<dbReference type="InterPro" id="IPR021109">
    <property type="entry name" value="Peptidase_aspartic_dom_sf"/>
</dbReference>
<dbReference type="GO" id="GO:0003676">
    <property type="term" value="F:nucleic acid binding"/>
    <property type="evidence" value="ECO:0007669"/>
    <property type="project" value="InterPro"/>
</dbReference>
<dbReference type="Pfam" id="PF00098">
    <property type="entry name" value="zf-CCHC"/>
    <property type="match status" value="1"/>
</dbReference>
<evidence type="ECO:0000256" key="2">
    <source>
        <dbReference type="ARBA" id="ARBA00022664"/>
    </source>
</evidence>
<dbReference type="SUPFAM" id="SSF57756">
    <property type="entry name" value="Retrovirus zinc finger-like domains"/>
    <property type="match status" value="1"/>
</dbReference>
<keyword evidence="6" id="KW-0255">Endonuclease</keyword>
<dbReference type="Proteomes" id="UP000198372">
    <property type="component" value="Unassembled WGS sequence"/>
</dbReference>
<evidence type="ECO:0000256" key="6">
    <source>
        <dbReference type="ARBA" id="ARBA00022759"/>
    </source>
</evidence>
<dbReference type="InterPro" id="IPR001878">
    <property type="entry name" value="Znf_CCHC"/>
</dbReference>
<dbReference type="Gene3D" id="4.10.60.10">
    <property type="entry name" value="Zinc finger, CCHC-type"/>
    <property type="match status" value="1"/>
</dbReference>
<dbReference type="STRING" id="269621.A0A238F5K3"/>
<keyword evidence="7" id="KW-0378">Hydrolase</keyword>
<dbReference type="Gene3D" id="3.10.10.10">
    <property type="entry name" value="HIV Type 1 Reverse Transcriptase, subunit A, domain 1"/>
    <property type="match status" value="1"/>
</dbReference>
<dbReference type="GO" id="GO:0006397">
    <property type="term" value="P:mRNA processing"/>
    <property type="evidence" value="ECO:0007669"/>
    <property type="project" value="UniProtKB-KW"/>
</dbReference>
<protein>
    <recommendedName>
        <fullName evidence="1">RNA-directed DNA polymerase</fullName>
        <ecNumber evidence="1">2.7.7.49</ecNumber>
    </recommendedName>
</protein>
<dbReference type="OrthoDB" id="2446696at2759"/>
<dbReference type="EC" id="2.7.7.49" evidence="1"/>
<keyword evidence="3" id="KW-0808">Transferase</keyword>
<keyword evidence="9" id="KW-0862">Zinc</keyword>
<keyword evidence="12" id="KW-1185">Reference proteome</keyword>
<dbReference type="InterPro" id="IPR043502">
    <property type="entry name" value="DNA/RNA_pol_sf"/>
</dbReference>
<evidence type="ECO:0000256" key="4">
    <source>
        <dbReference type="ARBA" id="ARBA00022695"/>
    </source>
</evidence>
<dbReference type="EMBL" id="FMSP01000001">
    <property type="protein sequence ID" value="SCV67074.1"/>
    <property type="molecule type" value="Genomic_DNA"/>
</dbReference>
<dbReference type="AlphaFoldDB" id="A0A238F5K3"/>
<organism evidence="11 12">
    <name type="scientific">Microbotryum intermedium</name>
    <dbReference type="NCBI Taxonomy" id="269621"/>
    <lineage>
        <taxon>Eukaryota</taxon>
        <taxon>Fungi</taxon>
        <taxon>Dikarya</taxon>
        <taxon>Basidiomycota</taxon>
        <taxon>Pucciniomycotina</taxon>
        <taxon>Microbotryomycetes</taxon>
        <taxon>Microbotryales</taxon>
        <taxon>Microbotryaceae</taxon>
        <taxon>Microbotryum</taxon>
    </lineage>
</organism>
<evidence type="ECO:0000313" key="12">
    <source>
        <dbReference type="Proteomes" id="UP000198372"/>
    </source>
</evidence>
<dbReference type="PANTHER" id="PTHR37984">
    <property type="entry name" value="PROTEIN CBG26694"/>
    <property type="match status" value="1"/>
</dbReference>
<dbReference type="GO" id="GO:0004519">
    <property type="term" value="F:endonuclease activity"/>
    <property type="evidence" value="ECO:0007669"/>
    <property type="project" value="UniProtKB-KW"/>
</dbReference>
<dbReference type="SUPFAM" id="SSF50630">
    <property type="entry name" value="Acid proteases"/>
    <property type="match status" value="1"/>
</dbReference>
<dbReference type="CDD" id="cd00303">
    <property type="entry name" value="retropepsin_like"/>
    <property type="match status" value="1"/>
</dbReference>
<keyword evidence="4" id="KW-0548">Nucleotidyltransferase</keyword>
<proteinExistence type="predicted"/>
<keyword evidence="9" id="KW-0479">Metal-binding</keyword>
<dbReference type="InterPro" id="IPR043128">
    <property type="entry name" value="Rev_trsase/Diguanyl_cyclase"/>
</dbReference>
<dbReference type="PANTHER" id="PTHR37984:SF5">
    <property type="entry name" value="PROTEIN NYNRIN-LIKE"/>
    <property type="match status" value="1"/>
</dbReference>
<keyword evidence="2" id="KW-0507">mRNA processing</keyword>
<accession>A0A238F5K3</accession>
<dbReference type="PROSITE" id="PS50158">
    <property type="entry name" value="ZF_CCHC"/>
    <property type="match status" value="1"/>
</dbReference>
<name>A0A238F5K3_9BASI</name>
<dbReference type="InterPro" id="IPR036875">
    <property type="entry name" value="Znf_CCHC_sf"/>
</dbReference>
<dbReference type="SUPFAM" id="SSF56672">
    <property type="entry name" value="DNA/RNA polymerases"/>
    <property type="match status" value="1"/>
</dbReference>
<feature type="domain" description="CCHC-type" evidence="10">
    <location>
        <begin position="6"/>
        <end position="21"/>
    </location>
</feature>
<dbReference type="InterPro" id="IPR050951">
    <property type="entry name" value="Retrovirus_Pol_polyprotein"/>
</dbReference>
<evidence type="ECO:0000313" key="11">
    <source>
        <dbReference type="EMBL" id="SCV67074.1"/>
    </source>
</evidence>
<evidence type="ECO:0000256" key="5">
    <source>
        <dbReference type="ARBA" id="ARBA00022722"/>
    </source>
</evidence>
<dbReference type="Gene3D" id="3.30.70.270">
    <property type="match status" value="2"/>
</dbReference>
<evidence type="ECO:0000256" key="8">
    <source>
        <dbReference type="ARBA" id="ARBA00022918"/>
    </source>
</evidence>
<keyword evidence="9" id="KW-0863">Zinc-finger</keyword>
<dbReference type="FunFam" id="3.30.70.270:FF:000020">
    <property type="entry name" value="Transposon Tf2-6 polyprotein-like Protein"/>
    <property type="match status" value="1"/>
</dbReference>
<dbReference type="Pfam" id="PF17917">
    <property type="entry name" value="RT_RNaseH"/>
    <property type="match status" value="1"/>
</dbReference>
<dbReference type="GO" id="GO:0008270">
    <property type="term" value="F:zinc ion binding"/>
    <property type="evidence" value="ECO:0007669"/>
    <property type="project" value="UniProtKB-KW"/>
</dbReference>
<evidence type="ECO:0000256" key="1">
    <source>
        <dbReference type="ARBA" id="ARBA00012493"/>
    </source>
</evidence>
<gene>
    <name evidence="11" type="ORF">BQ2448_5720</name>
</gene>
<evidence type="ECO:0000256" key="7">
    <source>
        <dbReference type="ARBA" id="ARBA00022801"/>
    </source>
</evidence>
<keyword evidence="5" id="KW-0540">Nuclease</keyword>
<dbReference type="Gene3D" id="2.40.70.10">
    <property type="entry name" value="Acid Proteases"/>
    <property type="match status" value="1"/>
</dbReference>
<evidence type="ECO:0000256" key="9">
    <source>
        <dbReference type="PROSITE-ProRule" id="PRU00047"/>
    </source>
</evidence>
<sequence>MSKITCHNCKKTGHYARNCRNRVESKLMAMNNNDTEIKVMSSSNYVGDDVQPANEAPIAPFTKYVSVPVKLEDQSGFNATIDTGALHTFIHLLLPKRLKVKMVRYLTPRNLKLGTKGLRSKIVGFCYLNWTIADLTTRQRFEIANIDDDVLVGRDFLRKHDAVVELNPDKIIIRNVMGRNIRHSKAEAVVPEHLQPLKAMPLNSETEMREIGREKFDPKYIPTQAKIDEFQVYLFEEYNDIFVDDKAPLSLLLLREVQHMIPYINLERADKKQRISYRFPDECMSAFNHCYKKHVEAGIWKDGEFCPLVDLHKRNLTTIQQDMPMQDADHMINKVANAQFASTFNLKGVFQQIHINPDDKSKTPFMMPYGACYTRLGCTMYAYADNTKIVSPSWGQHIRDTIKIAETAQKHDLRFSKEKSLIAPVARDTLGRKIRKGVISIESDKHNAILALPVPTNKKELQSFLGMVEYNAHFIPMLVDDMAPLATLTGNVPWRWGGACNAAFEAIKQKLAREVELTTINVQDLAPYSSLPAHLTQPPQQDNVPKNTVDGKYLFLQTDASVEGVGSALLIGENWWNAKPVGFHSRKFSPAEFNYTTPNQELQAFYEAF</sequence>
<evidence type="ECO:0000256" key="3">
    <source>
        <dbReference type="ARBA" id="ARBA00022679"/>
    </source>
</evidence>